<feature type="coiled-coil region" evidence="1">
    <location>
        <begin position="264"/>
        <end position="330"/>
    </location>
</feature>
<evidence type="ECO:0000313" key="3">
    <source>
        <dbReference type="EMBL" id="CAB3256931.1"/>
    </source>
</evidence>
<sequence>MDVTTALNRLFELVKEGESKKKGPEILVQEETTEEKETEKKLKEVIMEHARSIQEHTQKMRDLEKAFEEQKKENSERRKKLATNEVLIEAGKRRVAVALLQEPYVGAAKKMRSHQGVRIFQNANHGEGTVKAVIAVFDPNLKVKPTPAKKAAVASPGAASVESAKAGPSTSPAHPASPSPNKSPNKIPPSAPLKLKFKNPPPETRTVTTRRASTEVLIYSPPAQKIKNTSRTAEAKALVTKAKILLGQSGNIRKDIKSEVTVVVEKLYKLVKEGENKKRDLETTPQDDQIEETDREEKLGAAMRDHTRAIQEHIAKKNDLEKALEAQMKERTGQESTTSYAQAVASHTTNTQKTPIRSTMHSMVVTSREETETGEEVLNKVRQVVNAKEGWIKVERVRKAKDRKVILGFGSKE</sequence>
<proteinExistence type="predicted"/>
<feature type="coiled-coil region" evidence="1">
    <location>
        <begin position="28"/>
        <end position="85"/>
    </location>
</feature>
<feature type="compositionally biased region" description="Low complexity" evidence="2">
    <location>
        <begin position="162"/>
        <end position="185"/>
    </location>
</feature>
<evidence type="ECO:0000256" key="1">
    <source>
        <dbReference type="SAM" id="Coils"/>
    </source>
</evidence>
<evidence type="ECO:0000313" key="4">
    <source>
        <dbReference type="Proteomes" id="UP000494106"/>
    </source>
</evidence>
<dbReference type="OrthoDB" id="10022108at2759"/>
<keyword evidence="1" id="KW-0175">Coiled coil</keyword>
<evidence type="ECO:0000256" key="2">
    <source>
        <dbReference type="SAM" id="MobiDB-lite"/>
    </source>
</evidence>
<accession>A0A8S1BD84</accession>
<comment type="caution">
    <text evidence="3">The sequence shown here is derived from an EMBL/GenBank/DDBJ whole genome shotgun (WGS) entry which is preliminary data.</text>
</comment>
<protein>
    <submittedName>
        <fullName evidence="3">Uncharacterized protein</fullName>
    </submittedName>
</protein>
<dbReference type="EMBL" id="CADEBC010000588">
    <property type="protein sequence ID" value="CAB3256931.1"/>
    <property type="molecule type" value="Genomic_DNA"/>
</dbReference>
<name>A0A8S1BD84_ARCPL</name>
<keyword evidence="4" id="KW-1185">Reference proteome</keyword>
<organism evidence="3 4">
    <name type="scientific">Arctia plantaginis</name>
    <name type="common">Wood tiger moth</name>
    <name type="synonym">Phalaena plantaginis</name>
    <dbReference type="NCBI Taxonomy" id="874455"/>
    <lineage>
        <taxon>Eukaryota</taxon>
        <taxon>Metazoa</taxon>
        <taxon>Ecdysozoa</taxon>
        <taxon>Arthropoda</taxon>
        <taxon>Hexapoda</taxon>
        <taxon>Insecta</taxon>
        <taxon>Pterygota</taxon>
        <taxon>Neoptera</taxon>
        <taxon>Endopterygota</taxon>
        <taxon>Lepidoptera</taxon>
        <taxon>Glossata</taxon>
        <taxon>Ditrysia</taxon>
        <taxon>Noctuoidea</taxon>
        <taxon>Erebidae</taxon>
        <taxon>Arctiinae</taxon>
        <taxon>Arctia</taxon>
    </lineage>
</organism>
<dbReference type="AlphaFoldDB" id="A0A8S1BD84"/>
<reference evidence="3 4" key="1">
    <citation type="submission" date="2020-04" db="EMBL/GenBank/DDBJ databases">
        <authorList>
            <person name="Wallbank WR R."/>
            <person name="Pardo Diaz C."/>
            <person name="Kozak K."/>
            <person name="Martin S."/>
            <person name="Jiggins C."/>
            <person name="Moest M."/>
            <person name="Warren A I."/>
            <person name="Byers J.R.P. K."/>
            <person name="Montejo-Kovacevich G."/>
            <person name="Yen C E."/>
        </authorList>
    </citation>
    <scope>NUCLEOTIDE SEQUENCE [LARGE SCALE GENOMIC DNA]</scope>
</reference>
<feature type="region of interest" description="Disordered" evidence="2">
    <location>
        <begin position="162"/>
        <end position="210"/>
    </location>
</feature>
<dbReference type="Proteomes" id="UP000494106">
    <property type="component" value="Unassembled WGS sequence"/>
</dbReference>
<gene>
    <name evidence="3" type="ORF">APLA_LOCUS15650</name>
</gene>